<accession>A0A512C2U4</accession>
<organism evidence="1 2">
    <name type="scientific">Microvirga aerophila</name>
    <dbReference type="NCBI Taxonomy" id="670291"/>
    <lineage>
        <taxon>Bacteria</taxon>
        <taxon>Pseudomonadati</taxon>
        <taxon>Pseudomonadota</taxon>
        <taxon>Alphaproteobacteria</taxon>
        <taxon>Hyphomicrobiales</taxon>
        <taxon>Methylobacteriaceae</taxon>
        <taxon>Microvirga</taxon>
    </lineage>
</organism>
<protein>
    <submittedName>
        <fullName evidence="1">Uncharacterized protein</fullName>
    </submittedName>
</protein>
<name>A0A512C2U4_9HYPH</name>
<dbReference type="AlphaFoldDB" id="A0A512C2U4"/>
<dbReference type="Proteomes" id="UP000321085">
    <property type="component" value="Unassembled WGS sequence"/>
</dbReference>
<gene>
    <name evidence="1" type="ORF">MAE02_62280</name>
</gene>
<comment type="caution">
    <text evidence="1">The sequence shown here is derived from an EMBL/GenBank/DDBJ whole genome shotgun (WGS) entry which is preliminary data.</text>
</comment>
<sequence length="464" mass="51165">MRFVANLRQETIDAFSAEQIQPAAYLLSSHRITPATLRMASTIRGKNLPLFADNGTKPLIEQTVALFERRATTIQHEVRELRLRLGRVPRKSDISSELRRQAAKLADEVIRHATGISNEADPAELLDAQLSMKPTHLIAKEDFATACLIALDLEREFTGWPVSRWDARNRRTLKLWKAVAKDPRCKDVLVYAVLSAVDYDTARSAGRLAAQHGVRHAALGIAGINLDQSATDYFVIGRTTVEIDRPAPRRFIRLAQILRGVADGYEEVGTSLVSFHCLGLGAPAMLPIAAAAVGERTVLTADATSPIHDAVRDHVLYNFVEQGDRSTTVEIVKRLVEGKAWPLSSPFAEAFSARFGHHPRKARQVWIEQGQPSITKKLLRTPSGITVELPLLSMADPATIALASKVHIAHNHWVLGELCEAFPDKRGRHRAASSAMRAWIARQSSNSTTRGMTAAQQVFDAVDD</sequence>
<evidence type="ECO:0000313" key="2">
    <source>
        <dbReference type="Proteomes" id="UP000321085"/>
    </source>
</evidence>
<dbReference type="RefSeq" id="WP_147023062.1">
    <property type="nucleotide sequence ID" value="NZ_BJYU01000204.1"/>
</dbReference>
<evidence type="ECO:0000313" key="1">
    <source>
        <dbReference type="EMBL" id="GEO18532.1"/>
    </source>
</evidence>
<proteinExistence type="predicted"/>
<dbReference type="EMBL" id="BJYU01000204">
    <property type="protein sequence ID" value="GEO18532.1"/>
    <property type="molecule type" value="Genomic_DNA"/>
</dbReference>
<reference evidence="1 2" key="1">
    <citation type="submission" date="2019-07" db="EMBL/GenBank/DDBJ databases">
        <title>Whole genome shotgun sequence of Microvirga aerophila NBRC 106136.</title>
        <authorList>
            <person name="Hosoyama A."/>
            <person name="Uohara A."/>
            <person name="Ohji S."/>
            <person name="Ichikawa N."/>
        </authorList>
    </citation>
    <scope>NUCLEOTIDE SEQUENCE [LARGE SCALE GENOMIC DNA]</scope>
    <source>
        <strain evidence="1 2">NBRC 106136</strain>
    </source>
</reference>
<keyword evidence="2" id="KW-1185">Reference proteome</keyword>